<dbReference type="InterPro" id="IPR048851">
    <property type="entry name" value="PaaA2_dom"/>
</dbReference>
<organism evidence="2 3">
    <name type="scientific">Pseudomonas syringae pv. actinidiae</name>
    <dbReference type="NCBI Taxonomy" id="103796"/>
    <lineage>
        <taxon>Bacteria</taxon>
        <taxon>Pseudomonadati</taxon>
        <taxon>Pseudomonadota</taxon>
        <taxon>Gammaproteobacteria</taxon>
        <taxon>Pseudomonadales</taxon>
        <taxon>Pseudomonadaceae</taxon>
        <taxon>Pseudomonas</taxon>
        <taxon>Pseudomonas syringae</taxon>
    </lineage>
</organism>
<comment type="caution">
    <text evidence="2">The sequence shown here is derived from an EMBL/GenBank/DDBJ whole genome shotgun (WGS) entry which is preliminary data.</text>
</comment>
<dbReference type="EMBL" id="RBRB01000309">
    <property type="protein sequence ID" value="RMQ28222.1"/>
    <property type="molecule type" value="Genomic_DNA"/>
</dbReference>
<dbReference type="AlphaFoldDB" id="A0A3M4KG13"/>
<protein>
    <recommendedName>
        <fullName evidence="1">Stability determinant domain-containing protein</fullName>
    </recommendedName>
</protein>
<feature type="domain" description="Stability determinant" evidence="1">
    <location>
        <begin position="2"/>
        <end position="20"/>
    </location>
</feature>
<dbReference type="Proteomes" id="UP000273140">
    <property type="component" value="Unassembled WGS sequence"/>
</dbReference>
<evidence type="ECO:0000313" key="2">
    <source>
        <dbReference type="EMBL" id="RMQ28222.1"/>
    </source>
</evidence>
<evidence type="ECO:0000259" key="1">
    <source>
        <dbReference type="Pfam" id="PF21217"/>
    </source>
</evidence>
<dbReference type="Gene3D" id="6.20.450.20">
    <property type="match status" value="1"/>
</dbReference>
<name>A0A3M4KG13_PSESF</name>
<dbReference type="Pfam" id="PF21217">
    <property type="entry name" value="PaaA2"/>
    <property type="match status" value="1"/>
</dbReference>
<evidence type="ECO:0000313" key="3">
    <source>
        <dbReference type="Proteomes" id="UP000273140"/>
    </source>
</evidence>
<gene>
    <name evidence="2" type="ORF">ALQ07_04476</name>
</gene>
<reference evidence="2 3" key="1">
    <citation type="submission" date="2018-08" db="EMBL/GenBank/DDBJ databases">
        <title>Recombination of ecologically and evolutionarily significant loci maintains genetic cohesion in the Pseudomonas syringae species complex.</title>
        <authorList>
            <person name="Dillon M."/>
            <person name="Thakur S."/>
            <person name="Almeida R.N.D."/>
            <person name="Weir B.S."/>
            <person name="Guttman D.S."/>
        </authorList>
    </citation>
    <scope>NUCLEOTIDE SEQUENCE [LARGE SCALE GENOMIC DNA]</scope>
    <source>
        <strain evidence="2 3">ICMP 19074</strain>
    </source>
</reference>
<sequence length="43" mass="4646">MQASISDPAPNIPHDQVMAEMREFLESKQTPSDAGWVAASSTN</sequence>
<proteinExistence type="predicted"/>
<accession>A0A3M4KG13</accession>